<feature type="region of interest" description="Disordered" evidence="1">
    <location>
        <begin position="35"/>
        <end position="74"/>
    </location>
</feature>
<proteinExistence type="predicted"/>
<protein>
    <submittedName>
        <fullName evidence="2">Uncharacterized protein</fullName>
    </submittedName>
</protein>
<name>A0A9P5R2R7_9FUNG</name>
<feature type="compositionally biased region" description="Polar residues" evidence="1">
    <location>
        <begin position="238"/>
        <end position="250"/>
    </location>
</feature>
<dbReference type="EMBL" id="JAAAUQ010003146">
    <property type="protein sequence ID" value="KAF9118688.1"/>
    <property type="molecule type" value="Genomic_DNA"/>
</dbReference>
<sequence length="250" mass="28601">MQPFKPNFPPSRHSSAKWLPWWHSSEPPHTLMTTNLSYTRNFDPPTSSPQNNCSPSIQPSSSKRTFSKPSSTLSINSSTCPTTTTWKAWTTTHISSSTFSRKASNSPATTALQRRSWPRFSPDWHISLDLWTPSLTWRPKTTLKIYGRTEQLPWPTRSGTLQATSQLKPMSRDKISSTDKWAWMTLHLSPLQLLSSKSPRERRPWMRSMLSSLSRRSHTSLPIRTKTSRIRPSPPTHPRTNPSTIRTRAP</sequence>
<dbReference type="Proteomes" id="UP000748756">
    <property type="component" value="Unassembled WGS sequence"/>
</dbReference>
<evidence type="ECO:0000256" key="1">
    <source>
        <dbReference type="SAM" id="MobiDB-lite"/>
    </source>
</evidence>
<comment type="caution">
    <text evidence="2">The sequence shown here is derived from an EMBL/GenBank/DDBJ whole genome shotgun (WGS) entry which is preliminary data.</text>
</comment>
<evidence type="ECO:0000313" key="2">
    <source>
        <dbReference type="EMBL" id="KAF9118688.1"/>
    </source>
</evidence>
<feature type="compositionally biased region" description="Low complexity" evidence="1">
    <location>
        <begin position="59"/>
        <end position="72"/>
    </location>
</feature>
<evidence type="ECO:0000313" key="3">
    <source>
        <dbReference type="Proteomes" id="UP000748756"/>
    </source>
</evidence>
<organism evidence="2 3">
    <name type="scientific">Linnemannia schmuckeri</name>
    <dbReference type="NCBI Taxonomy" id="64567"/>
    <lineage>
        <taxon>Eukaryota</taxon>
        <taxon>Fungi</taxon>
        <taxon>Fungi incertae sedis</taxon>
        <taxon>Mucoromycota</taxon>
        <taxon>Mortierellomycotina</taxon>
        <taxon>Mortierellomycetes</taxon>
        <taxon>Mortierellales</taxon>
        <taxon>Mortierellaceae</taxon>
        <taxon>Linnemannia</taxon>
    </lineage>
</organism>
<feature type="compositionally biased region" description="Polar residues" evidence="1">
    <location>
        <begin position="35"/>
        <end position="58"/>
    </location>
</feature>
<dbReference type="AlphaFoldDB" id="A0A9P5R2R7"/>
<feature type="non-terminal residue" evidence="2">
    <location>
        <position position="250"/>
    </location>
</feature>
<feature type="region of interest" description="Disordered" evidence="1">
    <location>
        <begin position="209"/>
        <end position="250"/>
    </location>
</feature>
<reference evidence="2" key="1">
    <citation type="journal article" date="2020" name="Fungal Divers.">
        <title>Resolving the Mortierellaceae phylogeny through synthesis of multi-gene phylogenetics and phylogenomics.</title>
        <authorList>
            <person name="Vandepol N."/>
            <person name="Liber J."/>
            <person name="Desiro A."/>
            <person name="Na H."/>
            <person name="Kennedy M."/>
            <person name="Barry K."/>
            <person name="Grigoriev I.V."/>
            <person name="Miller A.N."/>
            <person name="O'Donnell K."/>
            <person name="Stajich J.E."/>
            <person name="Bonito G."/>
        </authorList>
    </citation>
    <scope>NUCLEOTIDE SEQUENCE</scope>
    <source>
        <strain evidence="2">NRRL 6426</strain>
    </source>
</reference>
<keyword evidence="3" id="KW-1185">Reference proteome</keyword>
<accession>A0A9P5R2R7</accession>
<gene>
    <name evidence="2" type="ORF">BG015_006547</name>
</gene>